<dbReference type="Gene3D" id="1.10.10.60">
    <property type="entry name" value="Homeodomain-like"/>
    <property type="match status" value="1"/>
</dbReference>
<dbReference type="Gene3D" id="2.10.110.10">
    <property type="entry name" value="Cysteine Rich Protein"/>
    <property type="match status" value="2"/>
</dbReference>
<dbReference type="EMBL" id="OZ035842">
    <property type="protein sequence ID" value="CAL1595967.1"/>
    <property type="molecule type" value="Genomic_DNA"/>
</dbReference>
<dbReference type="InterPro" id="IPR009057">
    <property type="entry name" value="Homeodomain-like_sf"/>
</dbReference>
<dbReference type="Pfam" id="PF00046">
    <property type="entry name" value="Homeodomain"/>
    <property type="match status" value="1"/>
</dbReference>
<sequence length="327" mass="36772">MLDILLLTSCLDDMGDYPNQGSVCVGCGSPILDPYLLRVAPDLEWHAACLTCAQCGVRLDETCTCFVRDGKTYCKRDYVWLFGTKCATCSIGLGRRELVMRAHGRVFHTDCFRCASCSRAFVPGDQVLLRGEELLCRRDYEMERMEHGSLEAHDRALVKRPSERHTSLHRHHAHAQKSTRVRTVLNERQLHTLRTCYNANPRPDALMKEQLVEMTGLSPRVIRVWFQNKRCKDKKRSLQLKDARPGLRGTLLTAASPVHNESSEGELVEVHQPVWKSFEVTLQRALEPHIFQVSLSDSQSSSSASDASLSSDTGNSLVFSPGDMLPT</sequence>
<keyword evidence="8 10" id="KW-0371">Homeobox</keyword>
<evidence type="ECO:0000259" key="15">
    <source>
        <dbReference type="PROSITE" id="PS50071"/>
    </source>
</evidence>
<evidence type="ECO:0000256" key="9">
    <source>
        <dbReference type="ARBA" id="ARBA00023242"/>
    </source>
</evidence>
<evidence type="ECO:0000256" key="10">
    <source>
        <dbReference type="PROSITE-ProRule" id="PRU00108"/>
    </source>
</evidence>
<feature type="domain" description="Homeobox" evidence="15">
    <location>
        <begin position="176"/>
        <end position="236"/>
    </location>
</feature>
<evidence type="ECO:0000256" key="3">
    <source>
        <dbReference type="ARBA" id="ARBA00022723"/>
    </source>
</evidence>
<evidence type="ECO:0000256" key="7">
    <source>
        <dbReference type="ARBA" id="ARBA00023125"/>
    </source>
</evidence>
<dbReference type="GO" id="GO:0031017">
    <property type="term" value="P:exocrine pancreas development"/>
    <property type="evidence" value="ECO:0007669"/>
    <property type="project" value="UniProtKB-ARBA"/>
</dbReference>
<evidence type="ECO:0000313" key="16">
    <source>
        <dbReference type="EMBL" id="CAL1595967.1"/>
    </source>
</evidence>
<dbReference type="FunFam" id="2.10.110.10:FF:000034">
    <property type="entry name" value="Insulin gene enhancer protein ISL"/>
    <property type="match status" value="1"/>
</dbReference>
<dbReference type="CDD" id="cd00086">
    <property type="entry name" value="homeodomain"/>
    <property type="match status" value="1"/>
</dbReference>
<comment type="subcellular location">
    <subcellularLocation>
        <location evidence="1 10 12">Nucleus</location>
    </subcellularLocation>
</comment>
<evidence type="ECO:0000256" key="12">
    <source>
        <dbReference type="RuleBase" id="RU000682"/>
    </source>
</evidence>
<dbReference type="AlphaFoldDB" id="A0AAV2L125"/>
<dbReference type="PROSITE" id="PS00027">
    <property type="entry name" value="HOMEOBOX_1"/>
    <property type="match status" value="1"/>
</dbReference>
<dbReference type="GO" id="GO:0007409">
    <property type="term" value="P:axonogenesis"/>
    <property type="evidence" value="ECO:0007669"/>
    <property type="project" value="TreeGrafter"/>
</dbReference>
<keyword evidence="4" id="KW-0677">Repeat</keyword>
<dbReference type="CDD" id="cd09366">
    <property type="entry name" value="LIM1_Isl"/>
    <property type="match status" value="1"/>
</dbReference>
<dbReference type="InterPro" id="IPR047244">
    <property type="entry name" value="ISL1/2-like_LIM1"/>
</dbReference>
<accession>A0AAV2L125</accession>
<evidence type="ECO:0000256" key="13">
    <source>
        <dbReference type="SAM" id="MobiDB-lite"/>
    </source>
</evidence>
<evidence type="ECO:0000256" key="2">
    <source>
        <dbReference type="ARBA" id="ARBA00022473"/>
    </source>
</evidence>
<organism evidence="16 17">
    <name type="scientific">Knipowitschia caucasica</name>
    <name type="common">Caucasian dwarf goby</name>
    <name type="synonym">Pomatoschistus caucasicus</name>
    <dbReference type="NCBI Taxonomy" id="637954"/>
    <lineage>
        <taxon>Eukaryota</taxon>
        <taxon>Metazoa</taxon>
        <taxon>Chordata</taxon>
        <taxon>Craniata</taxon>
        <taxon>Vertebrata</taxon>
        <taxon>Euteleostomi</taxon>
        <taxon>Actinopterygii</taxon>
        <taxon>Neopterygii</taxon>
        <taxon>Teleostei</taxon>
        <taxon>Neoteleostei</taxon>
        <taxon>Acanthomorphata</taxon>
        <taxon>Gobiaria</taxon>
        <taxon>Gobiiformes</taxon>
        <taxon>Gobioidei</taxon>
        <taxon>Gobiidae</taxon>
        <taxon>Gobiinae</taxon>
        <taxon>Knipowitschia</taxon>
    </lineage>
</organism>
<dbReference type="GO" id="GO:0005634">
    <property type="term" value="C:nucleus"/>
    <property type="evidence" value="ECO:0007669"/>
    <property type="project" value="UniProtKB-SubCell"/>
</dbReference>
<dbReference type="InterPro" id="IPR001356">
    <property type="entry name" value="HD"/>
</dbReference>
<feature type="DNA-binding region" description="Homeobox" evidence="10">
    <location>
        <begin position="178"/>
        <end position="237"/>
    </location>
</feature>
<keyword evidence="5 11" id="KW-0862">Zinc</keyword>
<dbReference type="InterPro" id="IPR047169">
    <property type="entry name" value="ISL1/2-like"/>
</dbReference>
<keyword evidence="6 11" id="KW-0440">LIM domain</keyword>
<keyword evidence="9 10" id="KW-0539">Nucleus</keyword>
<dbReference type="PANTHER" id="PTHR24204">
    <property type="entry name" value="INSULIN GENE ENHANCER PROTEIN"/>
    <property type="match status" value="1"/>
</dbReference>
<dbReference type="GO" id="GO:0046872">
    <property type="term" value="F:metal ion binding"/>
    <property type="evidence" value="ECO:0007669"/>
    <property type="project" value="UniProtKB-KW"/>
</dbReference>
<evidence type="ECO:0008006" key="18">
    <source>
        <dbReference type="Google" id="ProtNLM"/>
    </source>
</evidence>
<evidence type="ECO:0000256" key="8">
    <source>
        <dbReference type="ARBA" id="ARBA00023155"/>
    </source>
</evidence>
<reference evidence="16 17" key="1">
    <citation type="submission" date="2024-04" db="EMBL/GenBank/DDBJ databases">
        <authorList>
            <person name="Waldvogel A.-M."/>
            <person name="Schoenle A."/>
        </authorList>
    </citation>
    <scope>NUCLEOTIDE SEQUENCE [LARGE SCALE GENOMIC DNA]</scope>
</reference>
<feature type="compositionally biased region" description="Low complexity" evidence="13">
    <location>
        <begin position="297"/>
        <end position="312"/>
    </location>
</feature>
<evidence type="ECO:0000256" key="1">
    <source>
        <dbReference type="ARBA" id="ARBA00004123"/>
    </source>
</evidence>
<dbReference type="InterPro" id="IPR001781">
    <property type="entry name" value="Znf_LIM"/>
</dbReference>
<evidence type="ECO:0000256" key="5">
    <source>
        <dbReference type="ARBA" id="ARBA00022833"/>
    </source>
</evidence>
<dbReference type="GO" id="GO:0072359">
    <property type="term" value="P:circulatory system development"/>
    <property type="evidence" value="ECO:0007669"/>
    <property type="project" value="UniProtKB-ARBA"/>
</dbReference>
<evidence type="ECO:0000256" key="11">
    <source>
        <dbReference type="PROSITE-ProRule" id="PRU00125"/>
    </source>
</evidence>
<dbReference type="GO" id="GO:0048665">
    <property type="term" value="P:neuron fate specification"/>
    <property type="evidence" value="ECO:0007669"/>
    <property type="project" value="InterPro"/>
</dbReference>
<evidence type="ECO:0000259" key="14">
    <source>
        <dbReference type="PROSITE" id="PS50023"/>
    </source>
</evidence>
<dbReference type="GO" id="GO:0000981">
    <property type="term" value="F:DNA-binding transcription factor activity, RNA polymerase II-specific"/>
    <property type="evidence" value="ECO:0007669"/>
    <property type="project" value="InterPro"/>
</dbReference>
<dbReference type="SMART" id="SM00389">
    <property type="entry name" value="HOX"/>
    <property type="match status" value="1"/>
</dbReference>
<feature type="domain" description="LIM zinc-binding" evidence="14">
    <location>
        <begin position="85"/>
        <end position="146"/>
    </location>
</feature>
<dbReference type="Pfam" id="PF00412">
    <property type="entry name" value="LIM"/>
    <property type="match status" value="2"/>
</dbReference>
<feature type="region of interest" description="Disordered" evidence="13">
    <location>
        <begin position="297"/>
        <end position="327"/>
    </location>
</feature>
<dbReference type="SUPFAM" id="SSF57716">
    <property type="entry name" value="Glucocorticoid receptor-like (DNA-binding domain)"/>
    <property type="match status" value="2"/>
</dbReference>
<proteinExistence type="predicted"/>
<dbReference type="SUPFAM" id="SSF46689">
    <property type="entry name" value="Homeodomain-like"/>
    <property type="match status" value="1"/>
</dbReference>
<keyword evidence="3 11" id="KW-0479">Metal-binding</keyword>
<evidence type="ECO:0000256" key="6">
    <source>
        <dbReference type="ARBA" id="ARBA00023038"/>
    </source>
</evidence>
<gene>
    <name evidence="16" type="ORF">KC01_LOCUS24688</name>
</gene>
<keyword evidence="2" id="KW-0217">Developmental protein</keyword>
<dbReference type="SMART" id="SM00132">
    <property type="entry name" value="LIM"/>
    <property type="match status" value="2"/>
</dbReference>
<keyword evidence="17" id="KW-1185">Reference proteome</keyword>
<keyword evidence="7 10" id="KW-0238">DNA-binding</keyword>
<dbReference type="PROSITE" id="PS50071">
    <property type="entry name" value="HOMEOBOX_2"/>
    <property type="match status" value="1"/>
</dbReference>
<dbReference type="Proteomes" id="UP001497482">
    <property type="component" value="Chromosome 20"/>
</dbReference>
<dbReference type="GO" id="GO:0000987">
    <property type="term" value="F:cis-regulatory region sequence-specific DNA binding"/>
    <property type="evidence" value="ECO:0007669"/>
    <property type="project" value="TreeGrafter"/>
</dbReference>
<protein>
    <recommendedName>
        <fullName evidence="18">Islet</fullName>
    </recommendedName>
</protein>
<dbReference type="PROSITE" id="PS50023">
    <property type="entry name" value="LIM_DOMAIN_2"/>
    <property type="match status" value="2"/>
</dbReference>
<dbReference type="GO" id="GO:0045944">
    <property type="term" value="P:positive regulation of transcription by RNA polymerase II"/>
    <property type="evidence" value="ECO:0007669"/>
    <property type="project" value="InterPro"/>
</dbReference>
<dbReference type="InterPro" id="IPR017970">
    <property type="entry name" value="Homeobox_CS"/>
</dbReference>
<evidence type="ECO:0000256" key="4">
    <source>
        <dbReference type="ARBA" id="ARBA00022737"/>
    </source>
</evidence>
<dbReference type="PROSITE" id="PS00478">
    <property type="entry name" value="LIM_DOMAIN_1"/>
    <property type="match status" value="2"/>
</dbReference>
<evidence type="ECO:0000313" key="17">
    <source>
        <dbReference type="Proteomes" id="UP001497482"/>
    </source>
</evidence>
<feature type="domain" description="LIM zinc-binding" evidence="14">
    <location>
        <begin position="22"/>
        <end position="84"/>
    </location>
</feature>
<name>A0AAV2L125_KNICA</name>
<dbReference type="PANTHER" id="PTHR24204:SF7">
    <property type="entry name" value="LIM ZINC-BINDING DOMAIN-CONTAINING PROTEIN"/>
    <property type="match status" value="1"/>
</dbReference>
<dbReference type="FunFam" id="1.10.10.60:FF:000041">
    <property type="entry name" value="insulin gene enhancer protein ISL-1"/>
    <property type="match status" value="1"/>
</dbReference>